<dbReference type="EMBL" id="JAGPXC010000010">
    <property type="protein sequence ID" value="KAH6646111.1"/>
    <property type="molecule type" value="Genomic_DNA"/>
</dbReference>
<dbReference type="OrthoDB" id="3927840at2759"/>
<dbReference type="Proteomes" id="UP000758603">
    <property type="component" value="Unassembled WGS sequence"/>
</dbReference>
<accession>A0A9P8RL73</accession>
<dbReference type="PROSITE" id="PS50181">
    <property type="entry name" value="FBOX"/>
    <property type="match status" value="1"/>
</dbReference>
<dbReference type="GeneID" id="70137179"/>
<evidence type="ECO:0000256" key="1">
    <source>
        <dbReference type="SAM" id="MobiDB-lite"/>
    </source>
</evidence>
<sequence length="562" mass="64913">MNLLLASLPIELFQKITSLLLLPDQVALGRTCRVLERLLTPVIWDEVELHHRGTHEGIDIEGETEDIEHEGPEEREERFEWTRREELRYPHKQLVYQPSLRKYAQDEFNPDQWAKDLKLKRRHWRSRDRNDLRATDNCNRRNLQFGREESFVRVREITSVERWNFLAQHVHSLCMSIGVDSEVVEVIGSFRNLKSLELVGLPLEKGHAVTAPDVWLPNLQNLRLRGYFSAALVRIFCSNCEHIKYLDLGLLATPTDDAVYADTLLNNDDDWALVAEKEAECYQQIDAAVAALSPSSEGKTSGEAHEDDWKDEDEDDSDGDREPQTWAFHSPIWLPRSLPQQFRALTHLHLIKPFTGETIIRTAPNSDGYDIPHRYEQIMNREWMIILQGVSGTLKELILEHRIPKNEGSAAGDSDPVPELKRSARNAFQPTESTDPDRGDELFCRSVLRLLLERGDHFSQLRQLSLRGLQIRGLPTGTDTDEVPGKNGVLDNDVLLRRALPNCNVEIFEPCYPIHVYAGYYYQRWPRTRQEAMQDEGDGLLYSLSVHNDYKKRFGPQWRLKG</sequence>
<evidence type="ECO:0000313" key="4">
    <source>
        <dbReference type="Proteomes" id="UP000758603"/>
    </source>
</evidence>
<feature type="domain" description="F-box" evidence="2">
    <location>
        <begin position="2"/>
        <end position="47"/>
    </location>
</feature>
<evidence type="ECO:0000313" key="3">
    <source>
        <dbReference type="EMBL" id="KAH6646111.1"/>
    </source>
</evidence>
<feature type="region of interest" description="Disordered" evidence="1">
    <location>
        <begin position="292"/>
        <end position="325"/>
    </location>
</feature>
<comment type="caution">
    <text evidence="3">The sequence shown here is derived from an EMBL/GenBank/DDBJ whole genome shotgun (WGS) entry which is preliminary data.</text>
</comment>
<proteinExistence type="predicted"/>
<dbReference type="InterPro" id="IPR001810">
    <property type="entry name" value="F-box_dom"/>
</dbReference>
<organism evidence="3 4">
    <name type="scientific">Truncatella angustata</name>
    <dbReference type="NCBI Taxonomy" id="152316"/>
    <lineage>
        <taxon>Eukaryota</taxon>
        <taxon>Fungi</taxon>
        <taxon>Dikarya</taxon>
        <taxon>Ascomycota</taxon>
        <taxon>Pezizomycotina</taxon>
        <taxon>Sordariomycetes</taxon>
        <taxon>Xylariomycetidae</taxon>
        <taxon>Amphisphaeriales</taxon>
        <taxon>Sporocadaceae</taxon>
        <taxon>Truncatella</taxon>
    </lineage>
</organism>
<dbReference type="SUPFAM" id="SSF52047">
    <property type="entry name" value="RNI-like"/>
    <property type="match status" value="1"/>
</dbReference>
<feature type="compositionally biased region" description="Acidic residues" evidence="1">
    <location>
        <begin position="309"/>
        <end position="319"/>
    </location>
</feature>
<reference evidence="3" key="1">
    <citation type="journal article" date="2021" name="Nat. Commun.">
        <title>Genetic determinants of endophytism in the Arabidopsis root mycobiome.</title>
        <authorList>
            <person name="Mesny F."/>
            <person name="Miyauchi S."/>
            <person name="Thiergart T."/>
            <person name="Pickel B."/>
            <person name="Atanasova L."/>
            <person name="Karlsson M."/>
            <person name="Huettel B."/>
            <person name="Barry K.W."/>
            <person name="Haridas S."/>
            <person name="Chen C."/>
            <person name="Bauer D."/>
            <person name="Andreopoulos W."/>
            <person name="Pangilinan J."/>
            <person name="LaButti K."/>
            <person name="Riley R."/>
            <person name="Lipzen A."/>
            <person name="Clum A."/>
            <person name="Drula E."/>
            <person name="Henrissat B."/>
            <person name="Kohler A."/>
            <person name="Grigoriev I.V."/>
            <person name="Martin F.M."/>
            <person name="Hacquard S."/>
        </authorList>
    </citation>
    <scope>NUCLEOTIDE SEQUENCE</scope>
    <source>
        <strain evidence="3">MPI-SDFR-AT-0073</strain>
    </source>
</reference>
<keyword evidence="4" id="KW-1185">Reference proteome</keyword>
<dbReference type="AlphaFoldDB" id="A0A9P8RL73"/>
<name>A0A9P8RL73_9PEZI</name>
<dbReference type="RefSeq" id="XP_045952625.1">
    <property type="nucleotide sequence ID" value="XM_046108288.1"/>
</dbReference>
<gene>
    <name evidence="3" type="ORF">BKA67DRAFT_663973</name>
</gene>
<evidence type="ECO:0000259" key="2">
    <source>
        <dbReference type="PROSITE" id="PS50181"/>
    </source>
</evidence>
<protein>
    <recommendedName>
        <fullName evidence="2">F-box domain-containing protein</fullName>
    </recommendedName>
</protein>